<keyword evidence="3" id="KW-1185">Reference proteome</keyword>
<reference evidence="2 3" key="1">
    <citation type="submission" date="2018-11" db="EMBL/GenBank/DDBJ databases">
        <authorList>
            <consortium name="Pathogen Informatics"/>
        </authorList>
    </citation>
    <scope>NUCLEOTIDE SEQUENCE [LARGE SCALE GENOMIC DNA]</scope>
</reference>
<feature type="region of interest" description="Disordered" evidence="1">
    <location>
        <begin position="126"/>
        <end position="173"/>
    </location>
</feature>
<organism evidence="2 3">
    <name type="scientific">Dibothriocephalus latus</name>
    <name type="common">Fish tapeworm</name>
    <name type="synonym">Diphyllobothrium latum</name>
    <dbReference type="NCBI Taxonomy" id="60516"/>
    <lineage>
        <taxon>Eukaryota</taxon>
        <taxon>Metazoa</taxon>
        <taxon>Spiralia</taxon>
        <taxon>Lophotrochozoa</taxon>
        <taxon>Platyhelminthes</taxon>
        <taxon>Cestoda</taxon>
        <taxon>Eucestoda</taxon>
        <taxon>Diphyllobothriidea</taxon>
        <taxon>Diphyllobothriidae</taxon>
        <taxon>Dibothriocephalus</taxon>
    </lineage>
</organism>
<gene>
    <name evidence="2" type="ORF">DILT_LOCUS1104</name>
</gene>
<feature type="compositionally biased region" description="Polar residues" evidence="1">
    <location>
        <begin position="159"/>
        <end position="170"/>
    </location>
</feature>
<accession>A0A3P6PJJ3</accession>
<dbReference type="AlphaFoldDB" id="A0A3P6PJJ3"/>
<evidence type="ECO:0000256" key="1">
    <source>
        <dbReference type="SAM" id="MobiDB-lite"/>
    </source>
</evidence>
<proteinExistence type="predicted"/>
<dbReference type="Proteomes" id="UP000281553">
    <property type="component" value="Unassembled WGS sequence"/>
</dbReference>
<sequence length="198" mass="21769">MEMEELKKPLCFLPKEDNMAIYDLERNKQMGINSESWAVAFNEESEQSPPTQAAKLVATTSKPLDTARTSVPTEHLTKNREKKSLLLLEGDFTLLLSSKVGSDRVIQREQCSGNAKAAYKALKQTTNAEGGQHEASSEQCHPSVRRKPISGEIKEKTKSQTIPINTSGSSDEIKAGNISRVSLDHQNCTVVQGLPESN</sequence>
<name>A0A3P6PJJ3_DIBLA</name>
<dbReference type="EMBL" id="UYRU01006486">
    <property type="protein sequence ID" value="VDK40086.1"/>
    <property type="molecule type" value="Genomic_DNA"/>
</dbReference>
<protein>
    <submittedName>
        <fullName evidence="2">Uncharacterized protein</fullName>
    </submittedName>
</protein>
<evidence type="ECO:0000313" key="3">
    <source>
        <dbReference type="Proteomes" id="UP000281553"/>
    </source>
</evidence>
<evidence type="ECO:0000313" key="2">
    <source>
        <dbReference type="EMBL" id="VDK40086.1"/>
    </source>
</evidence>